<dbReference type="Proteomes" id="UP000887561">
    <property type="component" value="Unplaced"/>
</dbReference>
<proteinExistence type="predicted"/>
<dbReference type="AlphaFoldDB" id="A0A915N9Q7"/>
<organism evidence="1 2">
    <name type="scientific">Meloidogyne javanica</name>
    <name type="common">Root-knot nematode worm</name>
    <dbReference type="NCBI Taxonomy" id="6303"/>
    <lineage>
        <taxon>Eukaryota</taxon>
        <taxon>Metazoa</taxon>
        <taxon>Ecdysozoa</taxon>
        <taxon>Nematoda</taxon>
        <taxon>Chromadorea</taxon>
        <taxon>Rhabditida</taxon>
        <taxon>Tylenchina</taxon>
        <taxon>Tylenchomorpha</taxon>
        <taxon>Tylenchoidea</taxon>
        <taxon>Meloidogynidae</taxon>
        <taxon>Meloidogyninae</taxon>
        <taxon>Meloidogyne</taxon>
        <taxon>Meloidogyne incognita group</taxon>
    </lineage>
</organism>
<keyword evidence="1" id="KW-1185">Reference proteome</keyword>
<protein>
    <submittedName>
        <fullName evidence="2">Uncharacterized protein</fullName>
    </submittedName>
</protein>
<accession>A0A915N9Q7</accession>
<name>A0A915N9Q7_MELJA</name>
<evidence type="ECO:0000313" key="1">
    <source>
        <dbReference type="Proteomes" id="UP000887561"/>
    </source>
</evidence>
<evidence type="ECO:0000313" key="2">
    <source>
        <dbReference type="WBParaSite" id="scaffold8240_cov143.g12882"/>
    </source>
</evidence>
<sequence>MDYKILALGEKKSIKEKGKEVIIEGEPEKEAEMINQGEDDSKLIHENDLFSNLENELKLGSASFRFPLNVIHEDEEGFTNEGASSRRSLLDIALDTMEDDLENCENGNGTMQKNKQEKSEYTLVRSVEIPAEIKTQPYTLENPL</sequence>
<dbReference type="WBParaSite" id="scaffold8240_cov143.g12882">
    <property type="protein sequence ID" value="scaffold8240_cov143.g12882"/>
    <property type="gene ID" value="scaffold8240_cov143.g12882"/>
</dbReference>
<reference evidence="2" key="1">
    <citation type="submission" date="2022-11" db="UniProtKB">
        <authorList>
            <consortium name="WormBaseParasite"/>
        </authorList>
    </citation>
    <scope>IDENTIFICATION</scope>
</reference>